<comment type="caution">
    <text evidence="14">The sequence shown here is derived from an EMBL/GenBank/DDBJ whole genome shotgun (WGS) entry which is preliminary data.</text>
</comment>
<evidence type="ECO:0000256" key="3">
    <source>
        <dbReference type="ARBA" id="ARBA00009381"/>
    </source>
</evidence>
<keyword evidence="7 11" id="KW-0012">Acyltransferase</keyword>
<evidence type="ECO:0000256" key="11">
    <source>
        <dbReference type="RuleBase" id="RU368036"/>
    </source>
</evidence>
<dbReference type="PATRIC" id="fig|1280953.3.peg.2172"/>
<dbReference type="PRINTS" id="PR01210">
    <property type="entry name" value="GGTRANSPTASE"/>
</dbReference>
<comment type="catalytic activity">
    <reaction evidence="2 11">
        <text>glutathione + H2O = L-cysteinylglycine + L-glutamate</text>
        <dbReference type="Rhea" id="RHEA:28807"/>
        <dbReference type="ChEBI" id="CHEBI:15377"/>
        <dbReference type="ChEBI" id="CHEBI:29985"/>
        <dbReference type="ChEBI" id="CHEBI:57925"/>
        <dbReference type="ChEBI" id="CHEBI:61694"/>
        <dbReference type="EC" id="3.4.19.13"/>
    </reaction>
</comment>
<reference evidence="14 15" key="1">
    <citation type="journal article" date="2014" name="Antonie Van Leeuwenhoek">
        <title>Hyphomonas beringensis sp. nov. and Hyphomonas chukchiensis sp. nov., isolated from surface seawater of the Bering Sea and Chukchi Sea.</title>
        <authorList>
            <person name="Li C."/>
            <person name="Lai Q."/>
            <person name="Li G."/>
            <person name="Dong C."/>
            <person name="Wang J."/>
            <person name="Liao Y."/>
            <person name="Shao Z."/>
        </authorList>
    </citation>
    <scope>NUCLEOTIDE SEQUENCE [LARGE SCALE GENOMIC DNA]</scope>
    <source>
        <strain evidence="14 15">SCH89</strain>
    </source>
</reference>
<dbReference type="PANTHER" id="PTHR43199">
    <property type="entry name" value="GLUTATHIONE HYDROLASE"/>
    <property type="match status" value="1"/>
</dbReference>
<evidence type="ECO:0000313" key="15">
    <source>
        <dbReference type="Proteomes" id="UP000024942"/>
    </source>
</evidence>
<comment type="catalytic activity">
    <reaction evidence="8 11">
        <text>an N-terminal (5-L-glutamyl)-[peptide] + an alpha-amino acid = 5-L-glutamyl amino acid + an N-terminal L-alpha-aminoacyl-[peptide]</text>
        <dbReference type="Rhea" id="RHEA:23904"/>
        <dbReference type="Rhea" id="RHEA-COMP:9780"/>
        <dbReference type="Rhea" id="RHEA-COMP:9795"/>
        <dbReference type="ChEBI" id="CHEBI:77644"/>
        <dbReference type="ChEBI" id="CHEBI:78597"/>
        <dbReference type="ChEBI" id="CHEBI:78599"/>
        <dbReference type="ChEBI" id="CHEBI:78608"/>
        <dbReference type="EC" id="2.3.2.2"/>
    </reaction>
</comment>
<feature type="binding site" evidence="10">
    <location>
        <begin position="490"/>
        <end position="491"/>
    </location>
    <ligand>
        <name>L-glutamate</name>
        <dbReference type="ChEBI" id="CHEBI:29985"/>
    </ligand>
</feature>
<dbReference type="GO" id="GO:0006750">
    <property type="term" value="P:glutathione biosynthetic process"/>
    <property type="evidence" value="ECO:0007669"/>
    <property type="project" value="UniProtKB-KW"/>
</dbReference>
<evidence type="ECO:0000256" key="5">
    <source>
        <dbReference type="ARBA" id="ARBA00022801"/>
    </source>
</evidence>
<feature type="signal peptide" evidence="13">
    <location>
        <begin position="1"/>
        <end position="30"/>
    </location>
</feature>
<dbReference type="NCBIfam" id="TIGR00066">
    <property type="entry name" value="g_glut_trans"/>
    <property type="match status" value="1"/>
</dbReference>
<sequence>MYRRTLSPSRFLGLPLIAIASLALSACTQAKSNVTSSADAAKTAAETAESLSPPTGDLSWTKGAMVAAANPLAVEAGLEVMRNGGNAIDAAIAVHAVLGLVEPESSGLGGGAFMVYYDRSKDEITVFDGREMAPAAATADYFVKDGKVMDFIEAWQSGHSVGVPGQVALYKAAHDAAGTGDWAADFAPAIRLAENGFEVGEKLSQALSSERLRAVINLDDNPVTAAYFYPDGKPLPEGYLLKNPDYAATLQRIAAEGPSAFYTGEIAEGIVAAAGAEPYGSVMTMKDLADYTVKTRPAVCGTLPTGYKICSAPPPSSGGIAQNEIMGLYDLMKPGPNVKVSEDYYLKIFVDAQRLAYADRDYYVADADHVTVPTADLINPDYLKVRAKEAFAPDAHATPGDPGVALGRSPMIGMWGQDKTEHKPGTTHISIIDTDGNAVSMTATVEAAFGSSRMTHGFLLNNQLTDFSRAPTAGGQPVANAPAAGKRPRSSMSPTLVFNPEGDLFMVTGSPGGNSIIAYVAKTLVGVMEWGLTAQEAVDLPNIIARGDTVGVEVDREGGPEDAEALRQMGYDVDEREGENSGLHVIVVRDNGLEGAADPRREGVAKKLE</sequence>
<comment type="catalytic activity">
    <reaction evidence="1 11">
        <text>an S-substituted glutathione + H2O = an S-substituted L-cysteinylglycine + L-glutamate</text>
        <dbReference type="Rhea" id="RHEA:59468"/>
        <dbReference type="ChEBI" id="CHEBI:15377"/>
        <dbReference type="ChEBI" id="CHEBI:29985"/>
        <dbReference type="ChEBI" id="CHEBI:90779"/>
        <dbReference type="ChEBI" id="CHEBI:143103"/>
        <dbReference type="EC" id="3.4.19.13"/>
    </reaction>
</comment>
<keyword evidence="11" id="KW-0317">Glutathione biosynthesis</keyword>
<keyword evidence="6 11" id="KW-0865">Zymogen</keyword>
<evidence type="ECO:0000256" key="2">
    <source>
        <dbReference type="ARBA" id="ARBA00001089"/>
    </source>
</evidence>
<feature type="chain" id="PRO_5001573287" description="Glutathione hydrolase proenzyme" evidence="13">
    <location>
        <begin position="31"/>
        <end position="609"/>
    </location>
</feature>
<dbReference type="PROSITE" id="PS51257">
    <property type="entry name" value="PROKAR_LIPOPROTEIN"/>
    <property type="match status" value="1"/>
</dbReference>
<dbReference type="GO" id="GO:0036374">
    <property type="term" value="F:glutathione hydrolase activity"/>
    <property type="evidence" value="ECO:0007669"/>
    <property type="project" value="UniProtKB-UniRule"/>
</dbReference>
<dbReference type="Gene3D" id="1.10.246.130">
    <property type="match status" value="1"/>
</dbReference>
<dbReference type="Pfam" id="PF01019">
    <property type="entry name" value="G_glu_transpept"/>
    <property type="match status" value="1"/>
</dbReference>
<evidence type="ECO:0000256" key="9">
    <source>
        <dbReference type="PIRSR" id="PIRSR600101-1"/>
    </source>
</evidence>
<keyword evidence="4 11" id="KW-0808">Transferase</keyword>
<dbReference type="InterPro" id="IPR000101">
    <property type="entry name" value="GGT_peptidase"/>
</dbReference>
<name>A0A059G6N4_9PROT</name>
<dbReference type="RefSeq" id="WP_051624766.1">
    <property type="nucleotide sequence ID" value="NZ_ARYL01000014.1"/>
</dbReference>
<keyword evidence="15" id="KW-1185">Reference proteome</keyword>
<evidence type="ECO:0000313" key="14">
    <source>
        <dbReference type="EMBL" id="KDA02471.1"/>
    </source>
</evidence>
<comment type="subunit">
    <text evidence="11">This enzyme consists of two polypeptide chains, which are synthesized in precursor form from a single polypeptide.</text>
</comment>
<feature type="binding site" evidence="10">
    <location>
        <position position="130"/>
    </location>
    <ligand>
        <name>L-glutamate</name>
        <dbReference type="ChEBI" id="CHEBI:29985"/>
    </ligand>
</feature>
<evidence type="ECO:0000256" key="1">
    <source>
        <dbReference type="ARBA" id="ARBA00001049"/>
    </source>
</evidence>
<dbReference type="STRING" id="1280953.HOC_10764"/>
<protein>
    <recommendedName>
        <fullName evidence="11">Glutathione hydrolase proenzyme</fullName>
        <ecNumber evidence="11">2.3.2.2</ecNumber>
        <ecNumber evidence="11">3.4.19.13</ecNumber>
    </recommendedName>
    <component>
        <recommendedName>
            <fullName evidence="11">Glutathione hydrolase large chain</fullName>
        </recommendedName>
    </component>
    <component>
        <recommendedName>
            <fullName evidence="11">Glutathione hydrolase small chain</fullName>
        </recommendedName>
    </component>
</protein>
<comment type="similarity">
    <text evidence="3 11">Belongs to the gamma-glutamyltransferase family.</text>
</comment>
<dbReference type="eggNOG" id="COG0405">
    <property type="taxonomic scope" value="Bacteria"/>
</dbReference>
<evidence type="ECO:0000256" key="8">
    <source>
        <dbReference type="ARBA" id="ARBA00047417"/>
    </source>
</evidence>
<dbReference type="AlphaFoldDB" id="A0A059G6N4"/>
<evidence type="ECO:0000256" key="13">
    <source>
        <dbReference type="SAM" id="SignalP"/>
    </source>
</evidence>
<dbReference type="InterPro" id="IPR029055">
    <property type="entry name" value="Ntn_hydrolases_N"/>
</dbReference>
<evidence type="ECO:0000256" key="4">
    <source>
        <dbReference type="ARBA" id="ARBA00022679"/>
    </source>
</evidence>
<dbReference type="EMBL" id="ARYL01000014">
    <property type="protein sequence ID" value="KDA02471.1"/>
    <property type="molecule type" value="Genomic_DNA"/>
</dbReference>
<dbReference type="InterPro" id="IPR043138">
    <property type="entry name" value="GGT_lsub"/>
</dbReference>
<feature type="binding site" evidence="10">
    <location>
        <position position="513"/>
    </location>
    <ligand>
        <name>L-glutamate</name>
        <dbReference type="ChEBI" id="CHEBI:29985"/>
    </ligand>
</feature>
<evidence type="ECO:0000256" key="12">
    <source>
        <dbReference type="SAM" id="MobiDB-lite"/>
    </source>
</evidence>
<proteinExistence type="inferred from homology"/>
<dbReference type="InterPro" id="IPR051792">
    <property type="entry name" value="GGT_bact"/>
</dbReference>
<dbReference type="GO" id="GO:0006751">
    <property type="term" value="P:glutathione catabolic process"/>
    <property type="evidence" value="ECO:0007669"/>
    <property type="project" value="UniProtKB-UniRule"/>
</dbReference>
<dbReference type="EC" id="2.3.2.2" evidence="11"/>
<accession>A0A059G6N4</accession>
<comment type="PTM">
    <text evidence="11">Cleaved by autocatalysis into a large and a small subunit.</text>
</comment>
<feature type="region of interest" description="Disordered" evidence="12">
    <location>
        <begin position="470"/>
        <end position="495"/>
    </location>
</feature>
<dbReference type="Gene3D" id="3.60.20.40">
    <property type="match status" value="1"/>
</dbReference>
<dbReference type="SUPFAM" id="SSF56235">
    <property type="entry name" value="N-terminal nucleophile aminohydrolases (Ntn hydrolases)"/>
    <property type="match status" value="1"/>
</dbReference>
<gene>
    <name evidence="14" type="ORF">HOC_10764</name>
</gene>
<dbReference type="EC" id="3.4.19.13" evidence="11"/>
<comment type="pathway">
    <text evidence="11">Sulfur metabolism; glutathione metabolism.</text>
</comment>
<dbReference type="InterPro" id="IPR055262">
    <property type="entry name" value="GGT_CS"/>
</dbReference>
<dbReference type="Proteomes" id="UP000024942">
    <property type="component" value="Unassembled WGS sequence"/>
</dbReference>
<evidence type="ECO:0000256" key="6">
    <source>
        <dbReference type="ARBA" id="ARBA00023145"/>
    </source>
</evidence>
<dbReference type="PROSITE" id="PS00462">
    <property type="entry name" value="G_GLU_TRANSPEPTIDASE"/>
    <property type="match status" value="1"/>
</dbReference>
<dbReference type="PANTHER" id="PTHR43199:SF1">
    <property type="entry name" value="GLUTATHIONE HYDROLASE PROENZYME"/>
    <property type="match status" value="1"/>
</dbReference>
<evidence type="ECO:0000256" key="10">
    <source>
        <dbReference type="PIRSR" id="PIRSR600101-2"/>
    </source>
</evidence>
<feature type="binding site" evidence="10">
    <location>
        <position position="466"/>
    </location>
    <ligand>
        <name>L-glutamate</name>
        <dbReference type="ChEBI" id="CHEBI:29985"/>
    </ligand>
</feature>
<keyword evidence="5 11" id="KW-0378">Hydrolase</keyword>
<feature type="active site" description="Nucleophile" evidence="9">
    <location>
        <position position="426"/>
    </location>
</feature>
<dbReference type="OrthoDB" id="9781342at2"/>
<keyword evidence="13" id="KW-0732">Signal</keyword>
<organism evidence="14 15">
    <name type="scientific">Hyphomonas oceanitis SCH89</name>
    <dbReference type="NCBI Taxonomy" id="1280953"/>
    <lineage>
        <taxon>Bacteria</taxon>
        <taxon>Pseudomonadati</taxon>
        <taxon>Pseudomonadota</taxon>
        <taxon>Alphaproteobacteria</taxon>
        <taxon>Hyphomonadales</taxon>
        <taxon>Hyphomonadaceae</taxon>
        <taxon>Hyphomonas</taxon>
    </lineage>
</organism>
<dbReference type="InterPro" id="IPR043137">
    <property type="entry name" value="GGT_ssub_C"/>
</dbReference>
<dbReference type="GO" id="GO:0103068">
    <property type="term" value="F:leukotriene C4 gamma-glutamyl transferase activity"/>
    <property type="evidence" value="ECO:0007669"/>
    <property type="project" value="UniProtKB-EC"/>
</dbReference>
<evidence type="ECO:0000256" key="7">
    <source>
        <dbReference type="ARBA" id="ARBA00023315"/>
    </source>
</evidence>
<dbReference type="UniPathway" id="UPA00204"/>